<dbReference type="PANTHER" id="PTHR28187:SF1">
    <property type="entry name" value="PROTEIN RCR1-RELATED"/>
    <property type="match status" value="1"/>
</dbReference>
<dbReference type="OMA" id="YDWGRWV"/>
<evidence type="ECO:0000256" key="2">
    <source>
        <dbReference type="SAM" id="Phobius"/>
    </source>
</evidence>
<proteinExistence type="predicted"/>
<sequence>MNSADIFGRQYFGGCQYGYHRSGSGCVRNSNWYYWGRWVLAGVVALLLIATLIICSCVARRRRRRGATPFYGTGWMAAGGKYGGNNHNNAHNGYNMNSYQPTYPQHNAPDNTQGWSNPPPAYGQQQPQYTGSTFSPNDGYYGSGQTNGVQPPPTTYQRDGAFSPPPGPPPGKF</sequence>
<dbReference type="PANTHER" id="PTHR28187">
    <property type="entry name" value="PROTEIN RCR1-RELATED"/>
    <property type="match status" value="1"/>
</dbReference>
<dbReference type="InParanoid" id="A0A084QRC5"/>
<dbReference type="Pfam" id="PF12273">
    <property type="entry name" value="RCR"/>
    <property type="match status" value="1"/>
</dbReference>
<feature type="region of interest" description="Disordered" evidence="1">
    <location>
        <begin position="93"/>
        <end position="173"/>
    </location>
</feature>
<dbReference type="GO" id="GO:0016192">
    <property type="term" value="P:vesicle-mediated transport"/>
    <property type="evidence" value="ECO:0007669"/>
    <property type="project" value="TreeGrafter"/>
</dbReference>
<keyword evidence="2" id="KW-0812">Transmembrane</keyword>
<reference evidence="3 4" key="1">
    <citation type="journal article" date="2014" name="BMC Genomics">
        <title>Comparative genome sequencing reveals chemotype-specific gene clusters in the toxigenic black mold Stachybotrys.</title>
        <authorList>
            <person name="Semeiks J."/>
            <person name="Borek D."/>
            <person name="Otwinowski Z."/>
            <person name="Grishin N.V."/>
        </authorList>
    </citation>
    <scope>NUCLEOTIDE SEQUENCE [LARGE SCALE GENOMIC DNA]</scope>
    <source>
        <strain evidence="3 4">IBT 40285</strain>
    </source>
</reference>
<feature type="compositionally biased region" description="Pro residues" evidence="1">
    <location>
        <begin position="163"/>
        <end position="173"/>
    </location>
</feature>
<evidence type="ECO:0000313" key="4">
    <source>
        <dbReference type="Proteomes" id="UP000028524"/>
    </source>
</evidence>
<keyword evidence="2" id="KW-0472">Membrane</keyword>
<dbReference type="OrthoDB" id="3556830at2759"/>
<dbReference type="InterPro" id="IPR020999">
    <property type="entry name" value="Chitin_synth_reg_RCR"/>
</dbReference>
<gene>
    <name evidence="3" type="ORF">S40285_00760</name>
</gene>
<dbReference type="Proteomes" id="UP000028524">
    <property type="component" value="Unassembled WGS sequence"/>
</dbReference>
<keyword evidence="2" id="KW-1133">Transmembrane helix</keyword>
<protein>
    <submittedName>
        <fullName evidence="3">Uncharacterized protein</fullName>
    </submittedName>
</protein>
<feature type="transmembrane region" description="Helical" evidence="2">
    <location>
        <begin position="38"/>
        <end position="59"/>
    </location>
</feature>
<dbReference type="EMBL" id="KL660440">
    <property type="protein sequence ID" value="KFA66510.1"/>
    <property type="molecule type" value="Genomic_DNA"/>
</dbReference>
<accession>A0A084QRC5</accession>
<name>A0A084QRC5_STAC4</name>
<organism evidence="3 4">
    <name type="scientific">Stachybotrys chlorohalonatus (strain IBT 40285)</name>
    <dbReference type="NCBI Taxonomy" id="1283841"/>
    <lineage>
        <taxon>Eukaryota</taxon>
        <taxon>Fungi</taxon>
        <taxon>Dikarya</taxon>
        <taxon>Ascomycota</taxon>
        <taxon>Pezizomycotina</taxon>
        <taxon>Sordariomycetes</taxon>
        <taxon>Hypocreomycetidae</taxon>
        <taxon>Hypocreales</taxon>
        <taxon>Stachybotryaceae</taxon>
        <taxon>Stachybotrys</taxon>
    </lineage>
</organism>
<evidence type="ECO:0000313" key="3">
    <source>
        <dbReference type="EMBL" id="KFA66510.1"/>
    </source>
</evidence>
<evidence type="ECO:0000256" key="1">
    <source>
        <dbReference type="SAM" id="MobiDB-lite"/>
    </source>
</evidence>
<dbReference type="AlphaFoldDB" id="A0A084QRC5"/>
<keyword evidence="4" id="KW-1185">Reference proteome</keyword>
<feature type="compositionally biased region" description="Polar residues" evidence="1">
    <location>
        <begin position="98"/>
        <end position="116"/>
    </location>
</feature>
<dbReference type="HOGENOM" id="CLU_131051_0_0_1"/>